<evidence type="ECO:0000313" key="3">
    <source>
        <dbReference type="Proteomes" id="UP000271098"/>
    </source>
</evidence>
<dbReference type="Gene3D" id="1.10.287.70">
    <property type="match status" value="1"/>
</dbReference>
<dbReference type="InterPro" id="IPR013099">
    <property type="entry name" value="K_chnl_dom"/>
</dbReference>
<dbReference type="Pfam" id="PF07885">
    <property type="entry name" value="Ion_trans_2"/>
    <property type="match status" value="1"/>
</dbReference>
<dbReference type="AlphaFoldDB" id="A0A183EDP9"/>
<proteinExistence type="predicted"/>
<protein>
    <submittedName>
        <fullName evidence="4">Ion_trans_2 domain-containing protein</fullName>
    </submittedName>
</protein>
<dbReference type="EMBL" id="UYRT01087891">
    <property type="protein sequence ID" value="VDN33119.1"/>
    <property type="molecule type" value="Genomic_DNA"/>
</dbReference>
<evidence type="ECO:0000259" key="1">
    <source>
        <dbReference type="Pfam" id="PF07885"/>
    </source>
</evidence>
<sequence length="82" mass="9358">MDNALLLYDKKMGFLPDEDTPVKWTIWGGLYYAGTVFTTIGYLSTLCFCIEAIFDQYCPIACTVLIYKLRRADAGHVCCFIR</sequence>
<gene>
    <name evidence="2" type="ORF">GPUH_LOCUS19086</name>
</gene>
<dbReference type="Proteomes" id="UP000271098">
    <property type="component" value="Unassembled WGS sequence"/>
</dbReference>
<dbReference type="OrthoDB" id="297496at2759"/>
<reference evidence="2 3" key="2">
    <citation type="submission" date="2018-11" db="EMBL/GenBank/DDBJ databases">
        <authorList>
            <consortium name="Pathogen Informatics"/>
        </authorList>
    </citation>
    <scope>NUCLEOTIDE SEQUENCE [LARGE SCALE GENOMIC DNA]</scope>
</reference>
<dbReference type="SUPFAM" id="SSF81324">
    <property type="entry name" value="Voltage-gated potassium channels"/>
    <property type="match status" value="1"/>
</dbReference>
<name>A0A183EDP9_9BILA</name>
<keyword evidence="3" id="KW-1185">Reference proteome</keyword>
<evidence type="ECO:0000313" key="2">
    <source>
        <dbReference type="EMBL" id="VDN33119.1"/>
    </source>
</evidence>
<organism evidence="4">
    <name type="scientific">Gongylonema pulchrum</name>
    <dbReference type="NCBI Taxonomy" id="637853"/>
    <lineage>
        <taxon>Eukaryota</taxon>
        <taxon>Metazoa</taxon>
        <taxon>Ecdysozoa</taxon>
        <taxon>Nematoda</taxon>
        <taxon>Chromadorea</taxon>
        <taxon>Rhabditida</taxon>
        <taxon>Spirurina</taxon>
        <taxon>Spiruromorpha</taxon>
        <taxon>Spiruroidea</taxon>
        <taxon>Gongylonematidae</taxon>
        <taxon>Gongylonema</taxon>
    </lineage>
</organism>
<reference evidence="4" key="1">
    <citation type="submission" date="2016-06" db="UniProtKB">
        <authorList>
            <consortium name="WormBaseParasite"/>
        </authorList>
    </citation>
    <scope>IDENTIFICATION</scope>
</reference>
<feature type="domain" description="Potassium channel" evidence="1">
    <location>
        <begin position="15"/>
        <end position="42"/>
    </location>
</feature>
<dbReference type="WBParaSite" id="GPUH_0001911501-mRNA-1">
    <property type="protein sequence ID" value="GPUH_0001911501-mRNA-1"/>
    <property type="gene ID" value="GPUH_0001911501"/>
</dbReference>
<accession>A0A183EDP9</accession>
<evidence type="ECO:0000313" key="4">
    <source>
        <dbReference type="WBParaSite" id="GPUH_0001911501-mRNA-1"/>
    </source>
</evidence>